<dbReference type="InterPro" id="IPR000440">
    <property type="entry name" value="NADH_UbQ/plastoQ_OxRdtase_su3"/>
</dbReference>
<proteinExistence type="inferred from homology"/>
<reference evidence="8 9" key="1">
    <citation type="submission" date="2010-06" db="EMBL/GenBank/DDBJ databases">
        <title>Complete sequence chromosome of Methanohalobium evestigatum Z-7303.</title>
        <authorList>
            <consortium name="US DOE Joint Genome Institute"/>
            <person name="Lucas S."/>
            <person name="Copeland A."/>
            <person name="Lapidus A."/>
            <person name="Cheng J.-F."/>
            <person name="Bruce D."/>
            <person name="Goodwin L."/>
            <person name="Pitluck S."/>
            <person name="Saunders E."/>
            <person name="Detter J.C."/>
            <person name="Han C."/>
            <person name="Tapia R."/>
            <person name="Land M."/>
            <person name="Hauser L."/>
            <person name="Kyrpides N."/>
            <person name="Mikhailova N."/>
            <person name="Sieprawska-Lupa M."/>
            <person name="Whitman W.B."/>
            <person name="Anderson I."/>
            <person name="Woyke T."/>
        </authorList>
    </citation>
    <scope>NUCLEOTIDE SEQUENCE [LARGE SCALE GENOMIC DNA]</scope>
    <source>
        <strain evidence="9">ATCC BAA-1072 / DSM 3721 / NBRC 107634 / OCM 161 / Z-7303</strain>
    </source>
</reference>
<feature type="transmembrane region" description="Helical" evidence="7">
    <location>
        <begin position="69"/>
        <end position="90"/>
    </location>
</feature>
<dbReference type="Proteomes" id="UP000000391">
    <property type="component" value="Chromosome"/>
</dbReference>
<accession>D7E6H7</accession>
<dbReference type="AlphaFoldDB" id="D7E6H7"/>
<dbReference type="PANTHER" id="PTHR11058">
    <property type="entry name" value="NADH-UBIQUINONE OXIDOREDUCTASE CHAIN 3"/>
    <property type="match status" value="1"/>
</dbReference>
<dbReference type="STRING" id="644295.Metev_0271"/>
<keyword evidence="8" id="KW-0830">Ubiquinone</keyword>
<dbReference type="HOGENOM" id="CLU_119549_1_1_2"/>
<evidence type="ECO:0000256" key="1">
    <source>
        <dbReference type="ARBA" id="ARBA00004141"/>
    </source>
</evidence>
<evidence type="ECO:0000256" key="6">
    <source>
        <dbReference type="ARBA" id="ARBA00023136"/>
    </source>
</evidence>
<dbReference type="InterPro" id="IPR038430">
    <property type="entry name" value="NDAH_ubi_oxred_su3_sf"/>
</dbReference>
<keyword evidence="5 7" id="KW-1133">Transmembrane helix</keyword>
<keyword evidence="4 7" id="KW-0812">Transmembrane</keyword>
<evidence type="ECO:0000256" key="7">
    <source>
        <dbReference type="SAM" id="Phobius"/>
    </source>
</evidence>
<evidence type="ECO:0000313" key="8">
    <source>
        <dbReference type="EMBL" id="ADI73199.1"/>
    </source>
</evidence>
<dbReference type="KEGG" id="mev:Metev_0271"/>
<dbReference type="GO" id="GO:0008137">
    <property type="term" value="F:NADH dehydrogenase (ubiquinone) activity"/>
    <property type="evidence" value="ECO:0007669"/>
    <property type="project" value="InterPro"/>
</dbReference>
<dbReference type="EMBL" id="CP002069">
    <property type="protein sequence ID" value="ADI73199.1"/>
    <property type="molecule type" value="Genomic_DNA"/>
</dbReference>
<name>D7E6H7_METEZ</name>
<dbReference type="InterPro" id="IPR023043">
    <property type="entry name" value="NAD(P)H_OxRDtase_bac/plastid"/>
</dbReference>
<evidence type="ECO:0000256" key="5">
    <source>
        <dbReference type="ARBA" id="ARBA00022989"/>
    </source>
</evidence>
<evidence type="ECO:0000256" key="3">
    <source>
        <dbReference type="ARBA" id="ARBA00022448"/>
    </source>
</evidence>
<comment type="subcellular location">
    <subcellularLocation>
        <location evidence="1">Membrane</location>
        <topology evidence="1">Multi-pass membrane protein</topology>
    </subcellularLocation>
</comment>
<dbReference type="OrthoDB" id="9823at2157"/>
<comment type="similarity">
    <text evidence="2">Belongs to the complex I subunit 3 family.</text>
</comment>
<gene>
    <name evidence="8" type="ordered locus">Metev_0271</name>
</gene>
<dbReference type="PANTHER" id="PTHR11058:SF9">
    <property type="entry name" value="NADH-UBIQUINONE OXIDOREDUCTASE CHAIN 3"/>
    <property type="match status" value="1"/>
</dbReference>
<protein>
    <submittedName>
        <fullName evidence="8">NADH-ubiquinone/plastoquinone oxidoreductase chain 3</fullName>
    </submittedName>
</protein>
<keyword evidence="9" id="KW-1185">Reference proteome</keyword>
<keyword evidence="6 7" id="KW-0472">Membrane</keyword>
<dbReference type="HAMAP" id="MF_01394">
    <property type="entry name" value="NDH1_NuoA"/>
    <property type="match status" value="1"/>
</dbReference>
<dbReference type="Pfam" id="PF00507">
    <property type="entry name" value="Oxidored_q4"/>
    <property type="match status" value="1"/>
</dbReference>
<evidence type="ECO:0000256" key="2">
    <source>
        <dbReference type="ARBA" id="ARBA00008472"/>
    </source>
</evidence>
<organism evidence="8 9">
    <name type="scientific">Methanohalobium evestigatum (strain ATCC BAA-1072 / DSM 3721 / NBRC 107634 / OCM 161 / Z-7303)</name>
    <dbReference type="NCBI Taxonomy" id="644295"/>
    <lineage>
        <taxon>Archaea</taxon>
        <taxon>Methanobacteriati</taxon>
        <taxon>Methanobacteriota</taxon>
        <taxon>Stenosarchaea group</taxon>
        <taxon>Methanomicrobia</taxon>
        <taxon>Methanosarcinales</taxon>
        <taxon>Methanosarcinaceae</taxon>
        <taxon>Methanohalobium</taxon>
    </lineage>
</organism>
<dbReference type="GO" id="GO:0016651">
    <property type="term" value="F:oxidoreductase activity, acting on NAD(P)H"/>
    <property type="evidence" value="ECO:0007669"/>
    <property type="project" value="InterPro"/>
</dbReference>
<feature type="transmembrane region" description="Helical" evidence="7">
    <location>
        <begin position="17"/>
        <end position="38"/>
    </location>
</feature>
<dbReference type="GO" id="GO:0030964">
    <property type="term" value="C:NADH dehydrogenase complex"/>
    <property type="evidence" value="ECO:0007669"/>
    <property type="project" value="TreeGrafter"/>
</dbReference>
<sequence>MPEIIDTSSIINSYVPVAIFLIVGVVMPPITMLIVKLLSPRSKSKQKFTTYESGSDPTGDARIQFNVEYYIYAIAFVLFDVEILFLYPWATVYRGHGITSIATTAILAFIVIMVIGFIYEWKKGALQWSTK</sequence>
<dbReference type="Gene3D" id="1.20.58.1610">
    <property type="entry name" value="NADH:ubiquinone/plastoquinone oxidoreductase, chain 3"/>
    <property type="match status" value="1"/>
</dbReference>
<keyword evidence="3" id="KW-0813">Transport</keyword>
<evidence type="ECO:0000313" key="9">
    <source>
        <dbReference type="Proteomes" id="UP000000391"/>
    </source>
</evidence>
<evidence type="ECO:0000256" key="4">
    <source>
        <dbReference type="ARBA" id="ARBA00022692"/>
    </source>
</evidence>
<feature type="transmembrane region" description="Helical" evidence="7">
    <location>
        <begin position="96"/>
        <end position="119"/>
    </location>
</feature>